<evidence type="ECO:0000313" key="3">
    <source>
        <dbReference type="EMBL" id="SDR30307.1"/>
    </source>
</evidence>
<accession>A0A1H1HXW5</accession>
<gene>
    <name evidence="3" type="ORF">SAMN04489764_4950</name>
</gene>
<evidence type="ECO:0000256" key="1">
    <source>
        <dbReference type="SAM" id="MobiDB-lite"/>
    </source>
</evidence>
<dbReference type="AlphaFoldDB" id="A0A1H1HXW5"/>
<name>A0A1H1HXW5_9ACTN</name>
<evidence type="ECO:0000256" key="2">
    <source>
        <dbReference type="SAM" id="Phobius"/>
    </source>
</evidence>
<dbReference type="InterPro" id="IPR052750">
    <property type="entry name" value="GH18_Chitinase"/>
</dbReference>
<keyword evidence="2" id="KW-0472">Membrane</keyword>
<dbReference type="Proteomes" id="UP000217103">
    <property type="component" value="Unassembled WGS sequence"/>
</dbReference>
<organism evidence="3 4">
    <name type="scientific">Thermostaphylospora chromogena</name>
    <dbReference type="NCBI Taxonomy" id="35622"/>
    <lineage>
        <taxon>Bacteria</taxon>
        <taxon>Bacillati</taxon>
        <taxon>Actinomycetota</taxon>
        <taxon>Actinomycetes</taxon>
        <taxon>Streptosporangiales</taxon>
        <taxon>Thermomonosporaceae</taxon>
        <taxon>Thermostaphylospora</taxon>
    </lineage>
</organism>
<dbReference type="EMBL" id="FNKK01000002">
    <property type="protein sequence ID" value="SDR30307.1"/>
    <property type="molecule type" value="Genomic_DNA"/>
</dbReference>
<keyword evidence="2" id="KW-1133">Transmembrane helix</keyword>
<evidence type="ECO:0000313" key="4">
    <source>
        <dbReference type="Proteomes" id="UP000217103"/>
    </source>
</evidence>
<keyword evidence="2" id="KW-0812">Transmembrane</keyword>
<proteinExistence type="predicted"/>
<feature type="region of interest" description="Disordered" evidence="1">
    <location>
        <begin position="1"/>
        <end position="21"/>
    </location>
</feature>
<dbReference type="Gene3D" id="3.20.20.80">
    <property type="entry name" value="Glycosidases"/>
    <property type="match status" value="1"/>
</dbReference>
<protein>
    <recommendedName>
        <fullName evidence="5">Chitinase</fullName>
    </recommendedName>
</protein>
<reference evidence="3 4" key="1">
    <citation type="submission" date="2016-10" db="EMBL/GenBank/DDBJ databases">
        <authorList>
            <person name="de Groot N.N."/>
        </authorList>
    </citation>
    <scope>NUCLEOTIDE SEQUENCE [LARGE SCALE GENOMIC DNA]</scope>
    <source>
        <strain evidence="3 4">DSM 43794</strain>
    </source>
</reference>
<dbReference type="STRING" id="35622.SAMN04489764_4950"/>
<dbReference type="RefSeq" id="WP_093262387.1">
    <property type="nucleotide sequence ID" value="NZ_FNKK01000002.1"/>
</dbReference>
<dbReference type="PANTHER" id="PTHR42976">
    <property type="entry name" value="BIFUNCTIONAL CHITINASE/LYSOZYME-RELATED"/>
    <property type="match status" value="1"/>
</dbReference>
<sequence>MPAAPHATDSDETGRRRPPGVLPRPVVALAAVALAGATGVAMWLLPGPPALGGDAASGSAADEPLLTSAAERIGVADRRLVAAAPLAGPDRFTAFVDATARPRFDLVAAHRRTGTRWFTLGHVTAGPGDCTPRWGGAAGRTVGRSDPMTRRVSALHAAGGGVTVAFGGPAGPSLAAVCPDARRLLAAYRHVVDAFGLSRLAFEFSGPLDPTATARHAKALRVLIRKTERRGGQLRIDYTFPAGYTGLSAERLEQLRAAHRYGVPIDTVGLLVPLRRAETSRPVHLLSQSARAARDQIATVLDVPRKEAMRRIALIPVLSSPADLDTAEARALRSFAVRHHLARLSLRGAQPRASVRRVLS</sequence>
<evidence type="ECO:0008006" key="5">
    <source>
        <dbReference type="Google" id="ProtNLM"/>
    </source>
</evidence>
<dbReference type="OrthoDB" id="3539189at2"/>
<keyword evidence="4" id="KW-1185">Reference proteome</keyword>
<feature type="transmembrane region" description="Helical" evidence="2">
    <location>
        <begin position="26"/>
        <end position="45"/>
    </location>
</feature>
<dbReference type="PANTHER" id="PTHR42976:SF1">
    <property type="entry name" value="GH18 DOMAIN-CONTAINING PROTEIN-RELATED"/>
    <property type="match status" value="1"/>
</dbReference>